<sequence length="179" mass="20533">DTDYRAIRAYVQSFLSRIQSQLGVNSGQTYDTWVKRYQSMLSFDFEAAVQLKQWETLESLVEAAKPVADEHLYSVYADAVLSSEASVEQKTRVFEQIVDAFQTSNNQLDSSSYHKKLPRYFRCLFELSMASTNNPSALSPANTAMAEMVLDRVYMFARDTHLSPNKNKLPTYPTDELEW</sequence>
<keyword evidence="2" id="KW-1185">Reference proteome</keyword>
<organism evidence="1 2">
    <name type="scientific">Elaphomyces granulatus</name>
    <dbReference type="NCBI Taxonomy" id="519963"/>
    <lineage>
        <taxon>Eukaryota</taxon>
        <taxon>Fungi</taxon>
        <taxon>Dikarya</taxon>
        <taxon>Ascomycota</taxon>
        <taxon>Pezizomycotina</taxon>
        <taxon>Eurotiomycetes</taxon>
        <taxon>Eurotiomycetidae</taxon>
        <taxon>Eurotiales</taxon>
        <taxon>Elaphomycetaceae</taxon>
        <taxon>Elaphomyces</taxon>
    </lineage>
</organism>
<dbReference type="EMBL" id="NPHW01003376">
    <property type="protein sequence ID" value="OXV09700.1"/>
    <property type="molecule type" value="Genomic_DNA"/>
</dbReference>
<feature type="non-terminal residue" evidence="1">
    <location>
        <position position="1"/>
    </location>
</feature>
<evidence type="ECO:0000313" key="1">
    <source>
        <dbReference type="EMBL" id="OXV09700.1"/>
    </source>
</evidence>
<accession>A0A232LZW5</accession>
<name>A0A232LZW5_9EURO</name>
<feature type="non-terminal residue" evidence="1">
    <location>
        <position position="179"/>
    </location>
</feature>
<dbReference type="AlphaFoldDB" id="A0A232LZW5"/>
<dbReference type="OrthoDB" id="65716at2759"/>
<gene>
    <name evidence="1" type="ORF">Egran_02544</name>
</gene>
<comment type="caution">
    <text evidence="1">The sequence shown here is derived from an EMBL/GenBank/DDBJ whole genome shotgun (WGS) entry which is preliminary data.</text>
</comment>
<evidence type="ECO:0000313" key="2">
    <source>
        <dbReference type="Proteomes" id="UP000243515"/>
    </source>
</evidence>
<dbReference type="Proteomes" id="UP000243515">
    <property type="component" value="Unassembled WGS sequence"/>
</dbReference>
<protein>
    <submittedName>
        <fullName evidence="1">Uncharacterized protein</fullName>
    </submittedName>
</protein>
<proteinExistence type="predicted"/>
<reference evidence="1 2" key="1">
    <citation type="journal article" date="2015" name="Environ. Microbiol.">
        <title>Metagenome sequence of Elaphomyces granulatus from sporocarp tissue reveals Ascomycota ectomycorrhizal fingerprints of genome expansion and a Proteobacteria-rich microbiome.</title>
        <authorList>
            <person name="Quandt C.A."/>
            <person name="Kohler A."/>
            <person name="Hesse C.N."/>
            <person name="Sharpton T.J."/>
            <person name="Martin F."/>
            <person name="Spatafora J.W."/>
        </authorList>
    </citation>
    <scope>NUCLEOTIDE SEQUENCE [LARGE SCALE GENOMIC DNA]</scope>
    <source>
        <strain evidence="1 2">OSC145934</strain>
    </source>
</reference>